<dbReference type="Gene3D" id="3.40.50.1580">
    <property type="entry name" value="Nucleoside phosphorylase domain"/>
    <property type="match status" value="1"/>
</dbReference>
<dbReference type="Proteomes" id="UP000243723">
    <property type="component" value="Unassembled WGS sequence"/>
</dbReference>
<evidence type="ECO:0000313" key="2">
    <source>
        <dbReference type="Proteomes" id="UP000243723"/>
    </source>
</evidence>
<dbReference type="STRING" id="40998.A0A2P8ADZ1"/>
<comment type="caution">
    <text evidence="1">The sequence shown here is derived from an EMBL/GenBank/DDBJ whole genome shotgun (WGS) entry which is preliminary data.</text>
</comment>
<gene>
    <name evidence="1" type="ORF">B9Z65_6679</name>
</gene>
<name>A0A2P8ADZ1_9PEZI</name>
<dbReference type="GO" id="GO:0009116">
    <property type="term" value="P:nucleoside metabolic process"/>
    <property type="evidence" value="ECO:0007669"/>
    <property type="project" value="InterPro"/>
</dbReference>
<dbReference type="InterPro" id="IPR035994">
    <property type="entry name" value="Nucleoside_phosphorylase_sf"/>
</dbReference>
<dbReference type="InterPro" id="IPR053137">
    <property type="entry name" value="NLR-like"/>
</dbReference>
<dbReference type="OrthoDB" id="1577640at2759"/>
<dbReference type="SUPFAM" id="SSF53167">
    <property type="entry name" value="Purine and uridine phosphorylases"/>
    <property type="match status" value="1"/>
</dbReference>
<evidence type="ECO:0000313" key="1">
    <source>
        <dbReference type="EMBL" id="PSK58664.1"/>
    </source>
</evidence>
<sequence>MTTIPDKAQFTIGCICALIIESIAVAIFLDEEYEGSIEWREIHDNNDCTLGRIGQHNIVIALCPGDQDGLVPAASVARDLARTFPSIRVTLLVGIGGGAPSAKNDIRLGDVVVS</sequence>
<dbReference type="PANTHER" id="PTHR46082">
    <property type="entry name" value="ATP/GTP-BINDING PROTEIN-RELATED"/>
    <property type="match status" value="1"/>
</dbReference>
<dbReference type="EMBL" id="NHZQ01000016">
    <property type="protein sequence ID" value="PSK58664.1"/>
    <property type="molecule type" value="Genomic_DNA"/>
</dbReference>
<dbReference type="AlphaFoldDB" id="A0A2P8ADZ1"/>
<accession>A0A2P8ADZ1</accession>
<dbReference type="GO" id="GO:0003824">
    <property type="term" value="F:catalytic activity"/>
    <property type="evidence" value="ECO:0007669"/>
    <property type="project" value="InterPro"/>
</dbReference>
<evidence type="ECO:0008006" key="3">
    <source>
        <dbReference type="Google" id="ProtNLM"/>
    </source>
</evidence>
<organism evidence="1 2">
    <name type="scientific">Elsinoe australis</name>
    <dbReference type="NCBI Taxonomy" id="40998"/>
    <lineage>
        <taxon>Eukaryota</taxon>
        <taxon>Fungi</taxon>
        <taxon>Dikarya</taxon>
        <taxon>Ascomycota</taxon>
        <taxon>Pezizomycotina</taxon>
        <taxon>Dothideomycetes</taxon>
        <taxon>Dothideomycetidae</taxon>
        <taxon>Myriangiales</taxon>
        <taxon>Elsinoaceae</taxon>
        <taxon>Elsinoe</taxon>
    </lineage>
</organism>
<reference evidence="1 2" key="1">
    <citation type="submission" date="2017-05" db="EMBL/GenBank/DDBJ databases">
        <title>Draft genome sequence of Elsinoe australis.</title>
        <authorList>
            <person name="Cheng Q."/>
        </authorList>
    </citation>
    <scope>NUCLEOTIDE SEQUENCE [LARGE SCALE GENOMIC DNA]</scope>
    <source>
        <strain evidence="1 2">NL1</strain>
    </source>
</reference>
<dbReference type="PANTHER" id="PTHR46082:SF11">
    <property type="entry name" value="AAA+ ATPASE DOMAIN-CONTAINING PROTEIN-RELATED"/>
    <property type="match status" value="1"/>
</dbReference>
<protein>
    <recommendedName>
        <fullName evidence="3">Nucleoside phosphorylase domain-containing protein</fullName>
    </recommendedName>
</protein>
<keyword evidence="2" id="KW-1185">Reference proteome</keyword>
<proteinExistence type="predicted"/>